<dbReference type="VEuPathDB" id="PlasmoDB:PocGH01_03019800"/>
<reference evidence="2 3" key="1">
    <citation type="submission" date="2016-06" db="EMBL/GenBank/DDBJ databases">
        <authorList>
            <consortium name="Pathogen Informatics"/>
        </authorList>
    </citation>
    <scope>NUCLEOTIDE SEQUENCE [LARGE SCALE GENOMIC DNA]</scope>
    <source>
        <strain evidence="2">PowCR01</strain>
    </source>
</reference>
<dbReference type="Gene3D" id="3.40.50.10300">
    <property type="entry name" value="CoaB-like"/>
    <property type="match status" value="2"/>
</dbReference>
<evidence type="ECO:0000313" key="2">
    <source>
        <dbReference type="EMBL" id="SBT75494.1"/>
    </source>
</evidence>
<dbReference type="OrthoDB" id="70224at2759"/>
<protein>
    <submittedName>
        <fullName evidence="2">Phosphopantothenoylcysteine synthetase, putative</fullName>
        <ecNumber evidence="2">6.3.2.5</ecNumber>
    </submittedName>
</protein>
<evidence type="ECO:0000256" key="1">
    <source>
        <dbReference type="SAM" id="MobiDB-lite"/>
    </source>
</evidence>
<dbReference type="AlphaFoldDB" id="A0A1C3KN67"/>
<dbReference type="SUPFAM" id="SSF102645">
    <property type="entry name" value="CoaB-like"/>
    <property type="match status" value="1"/>
</dbReference>
<dbReference type="EMBL" id="LT594507">
    <property type="protein sequence ID" value="SBT75494.1"/>
    <property type="molecule type" value="Genomic_DNA"/>
</dbReference>
<accession>A0A1C3KN67</accession>
<dbReference type="InterPro" id="IPR035929">
    <property type="entry name" value="CoaB-like_sf"/>
</dbReference>
<proteinExistence type="predicted"/>
<organism evidence="2 3">
    <name type="scientific">Plasmodium ovale</name>
    <name type="common">malaria parasite P. ovale</name>
    <dbReference type="NCBI Taxonomy" id="36330"/>
    <lineage>
        <taxon>Eukaryota</taxon>
        <taxon>Sar</taxon>
        <taxon>Alveolata</taxon>
        <taxon>Apicomplexa</taxon>
        <taxon>Aconoidasida</taxon>
        <taxon>Haemosporida</taxon>
        <taxon>Plasmodiidae</taxon>
        <taxon>Plasmodium</taxon>
        <taxon>Plasmodium (Plasmodium)</taxon>
    </lineage>
</organism>
<dbReference type="VEuPathDB" id="PlasmoDB:POWCR01_030015500"/>
<name>A0A1C3KN67_PLAOA</name>
<feature type="compositionally biased region" description="Acidic residues" evidence="1">
    <location>
        <begin position="73"/>
        <end position="94"/>
    </location>
</feature>
<keyword evidence="2" id="KW-0436">Ligase</keyword>
<dbReference type="Proteomes" id="UP000243200">
    <property type="component" value="Chromosome 3"/>
</dbReference>
<sequence>MERYISEFPTFFNYELRPYGIDETLRQLRESSFLWEDPSSCEENPLMNDLAEASSAFPDDFPDDSPNDSPNDSPDDSPNDSLDDSPNDSLDDSPNDSPNDSPDDSPDDSPNAFPTNPLSDIILITSGGTKAPLEKASVRHIDNFSTGMRGALMGEYFLKKNKKVIFLHRKGSFTPFDRQIKCLANIDNLKVVGQNIMLNISEHDREKLINNIINYNKYKRNLFCIPYETIYDYGFYLMEICNLLNKTIEEKNVLSNPIHVECTNDEEGSRNNVTVVEMYKHAESILRDVLTLLSYNENDTTQSFISIDRTNASKMVSTINSFFHSFLEKNKNAELFLDLQTIFDDIIHLLSDDIIAKEEMYNIEKSSVFTMYSRITFLLKKLRCFIQKEEKCIKKCDNCMCPSHLVILCAAASDFYIPHDELSEHKIDSEANSSPIFQMTLTPKFYKLARKHFPLLNYCIFKLEDNVENLLKKASHRIQFADLLIANVLSTRYEYVYIFKKKDDYFLLKRRNNVDPIEDDICSYISQHFDIPT</sequence>
<evidence type="ECO:0000313" key="3">
    <source>
        <dbReference type="Proteomes" id="UP000243200"/>
    </source>
</evidence>
<dbReference type="GO" id="GO:0004632">
    <property type="term" value="F:phosphopantothenate--cysteine ligase activity"/>
    <property type="evidence" value="ECO:0007669"/>
    <property type="project" value="UniProtKB-EC"/>
</dbReference>
<gene>
    <name evidence="2" type="primary">PowCR01_030015500</name>
    <name evidence="2" type="ORF">POWCR01_030015500</name>
</gene>
<feature type="region of interest" description="Disordered" evidence="1">
    <location>
        <begin position="37"/>
        <end position="119"/>
    </location>
</feature>
<dbReference type="EC" id="6.3.2.5" evidence="2"/>